<evidence type="ECO:0000313" key="2">
    <source>
        <dbReference type="EMBL" id="CAI2367624.1"/>
    </source>
</evidence>
<feature type="compositionally biased region" description="Polar residues" evidence="1">
    <location>
        <begin position="135"/>
        <end position="153"/>
    </location>
</feature>
<name>A0AAD1ULK3_EUPCR</name>
<gene>
    <name evidence="2" type="ORF">ECRASSUSDP1_LOCUS8912</name>
</gene>
<proteinExistence type="predicted"/>
<dbReference type="Proteomes" id="UP001295684">
    <property type="component" value="Unassembled WGS sequence"/>
</dbReference>
<sequence length="364" mass="41730">MNSQQNIRQEIGMGSEQQTNCSPIVETSATYYIDVVALMADSQYKQFFRNVKMKTNCNGNILIASVCEGLKEQGFNTAGMGVSYYSPKEQLYVFAGKAPIGPEKDGISIYNLWGKWLTLKFRRMQTTLEEPLQDNAATNSNQEMPRYSGSDNHATIDPPPTETPDPIGGSLESEAANNPQNTNSPIIEQQVDRNWRWDLKERIIGPVVEKVYEWREIYNMMQDEHDNEESFSLSKAAEIVGMSKEAIDYYSYRIFLGKSFGFNFSKHKDDKFAVLCTFVNRISIIEELLVEKRQLLDLHNFNALYTDNNVLREIYTASRDKVEKELNNLLKLKFYTLAEEDSESDLESSEEDKLDFYVTEHPPA</sequence>
<organism evidence="2 3">
    <name type="scientific">Euplotes crassus</name>
    <dbReference type="NCBI Taxonomy" id="5936"/>
    <lineage>
        <taxon>Eukaryota</taxon>
        <taxon>Sar</taxon>
        <taxon>Alveolata</taxon>
        <taxon>Ciliophora</taxon>
        <taxon>Intramacronucleata</taxon>
        <taxon>Spirotrichea</taxon>
        <taxon>Hypotrichia</taxon>
        <taxon>Euplotida</taxon>
        <taxon>Euplotidae</taxon>
        <taxon>Moneuplotes</taxon>
    </lineage>
</organism>
<evidence type="ECO:0000256" key="1">
    <source>
        <dbReference type="SAM" id="MobiDB-lite"/>
    </source>
</evidence>
<feature type="compositionally biased region" description="Polar residues" evidence="1">
    <location>
        <begin position="175"/>
        <end position="187"/>
    </location>
</feature>
<evidence type="ECO:0000313" key="3">
    <source>
        <dbReference type="Proteomes" id="UP001295684"/>
    </source>
</evidence>
<feature type="region of interest" description="Disordered" evidence="1">
    <location>
        <begin position="130"/>
        <end position="187"/>
    </location>
</feature>
<dbReference type="EMBL" id="CAMPGE010008739">
    <property type="protein sequence ID" value="CAI2367624.1"/>
    <property type="molecule type" value="Genomic_DNA"/>
</dbReference>
<reference evidence="2" key="1">
    <citation type="submission" date="2023-07" db="EMBL/GenBank/DDBJ databases">
        <authorList>
            <consortium name="AG Swart"/>
            <person name="Singh M."/>
            <person name="Singh A."/>
            <person name="Seah K."/>
            <person name="Emmerich C."/>
        </authorList>
    </citation>
    <scope>NUCLEOTIDE SEQUENCE</scope>
    <source>
        <strain evidence="2">DP1</strain>
    </source>
</reference>
<accession>A0AAD1ULK3</accession>
<keyword evidence="3" id="KW-1185">Reference proteome</keyword>
<protein>
    <submittedName>
        <fullName evidence="2">Uncharacterized protein</fullName>
    </submittedName>
</protein>
<feature type="compositionally biased region" description="Acidic residues" evidence="1">
    <location>
        <begin position="340"/>
        <end position="353"/>
    </location>
</feature>
<comment type="caution">
    <text evidence="2">The sequence shown here is derived from an EMBL/GenBank/DDBJ whole genome shotgun (WGS) entry which is preliminary data.</text>
</comment>
<dbReference type="AlphaFoldDB" id="A0AAD1ULK3"/>
<feature type="region of interest" description="Disordered" evidence="1">
    <location>
        <begin position="340"/>
        <end position="364"/>
    </location>
</feature>